<organism evidence="2 3">
    <name type="scientific">Nitrospira defluvii</name>
    <dbReference type="NCBI Taxonomy" id="330214"/>
    <lineage>
        <taxon>Bacteria</taxon>
        <taxon>Pseudomonadati</taxon>
        <taxon>Nitrospirota</taxon>
        <taxon>Nitrospiria</taxon>
        <taxon>Nitrospirales</taxon>
        <taxon>Nitrospiraceae</taxon>
        <taxon>Nitrospira</taxon>
    </lineage>
</organism>
<accession>A0ABM8QAX1</accession>
<evidence type="ECO:0000256" key="1">
    <source>
        <dbReference type="SAM" id="Phobius"/>
    </source>
</evidence>
<evidence type="ECO:0000313" key="2">
    <source>
        <dbReference type="EMBL" id="CAE6687077.1"/>
    </source>
</evidence>
<reference evidence="2 3" key="1">
    <citation type="submission" date="2021-02" db="EMBL/GenBank/DDBJ databases">
        <authorList>
            <person name="Han P."/>
        </authorList>
    </citation>
    <scope>NUCLEOTIDE SEQUENCE [LARGE SCALE GENOMIC DNA]</scope>
    <source>
        <strain evidence="2">Candidatus Nitrospira sp. ZN2</strain>
    </source>
</reference>
<dbReference type="EMBL" id="CAJNBJ010000001">
    <property type="protein sequence ID" value="CAE6687077.1"/>
    <property type="molecule type" value="Genomic_DNA"/>
</dbReference>
<dbReference type="Proteomes" id="UP000675880">
    <property type="component" value="Unassembled WGS sequence"/>
</dbReference>
<keyword evidence="1" id="KW-0472">Membrane</keyword>
<feature type="transmembrane region" description="Helical" evidence="1">
    <location>
        <begin position="12"/>
        <end position="35"/>
    </location>
</feature>
<keyword evidence="3" id="KW-1185">Reference proteome</keyword>
<dbReference type="RefSeq" id="WP_213039983.1">
    <property type="nucleotide sequence ID" value="NZ_CAJNBJ010000001.1"/>
</dbReference>
<name>A0ABM8QAX1_9BACT</name>
<comment type="caution">
    <text evidence="2">The sequence shown here is derived from an EMBL/GenBank/DDBJ whole genome shotgun (WGS) entry which is preliminary data.</text>
</comment>
<protein>
    <submittedName>
        <fullName evidence="2">Uncharacterized protein</fullName>
    </submittedName>
</protein>
<proteinExistence type="predicted"/>
<gene>
    <name evidence="2" type="ORF">NSPZN2_10024</name>
</gene>
<keyword evidence="1" id="KW-1133">Transmembrane helix</keyword>
<evidence type="ECO:0000313" key="3">
    <source>
        <dbReference type="Proteomes" id="UP000675880"/>
    </source>
</evidence>
<sequence>MNAINYKGASPIYWKAYLILLMIGSLFNIGGCVAIGHGTYSWPTFVGGSEDDDGKEYPVLNLAGIAIRVVAHNDDSFGLIGPVVPFIPIWEHTGGSPFWIGVHLNPEVKEFVFDPFQVGLALEGGQLLLPERFTGPFMATEDDPTRFCSGIFDPEFHKSEHATFFVIGEMCFGIAFNIITPKPDAKFSVLIDGLEQKERSVSVPKITFGKKERGGWSICLSGSVCTEHWTTR</sequence>
<keyword evidence="1" id="KW-0812">Transmembrane</keyword>